<dbReference type="SUPFAM" id="SSF52540">
    <property type="entry name" value="P-loop containing nucleoside triphosphate hydrolases"/>
    <property type="match status" value="1"/>
</dbReference>
<evidence type="ECO:0000313" key="2">
    <source>
        <dbReference type="EMBL" id="AQQ00310.1"/>
    </source>
</evidence>
<dbReference type="Proteomes" id="UP000188243">
    <property type="component" value="Chromosome"/>
</dbReference>
<sequence length="558" mass="63504">MKEIKEFNWSKATNPPLEEYFPADKLDRARYATFLSRLLAQEGFDESRPDDEQKKNYVLNLNAEWGAGKTYFLKRWSQELIVDFPVVYIDAWQQDYSDDPFLTVIAGIIKQLQLQAKFNITIPKSAVSMFKAVAPAIAQGLTKKISGIDLDELHTLLFSDEEIDSGQKQNSSRLTGSDFSPAVKALAQNLIKDHEAKNKSIEVIKSKLADWVSKFEKQEGKSLPIFIFIDELDRCRPSYAVEMLETIKHIFDVKGIVFVVATDTEQLQHTIKSIYGEGFDAKIYLGRFFNSRYSLKRPVLKGFLSVHSDTTKFETAYLESKNIGLLPRTETPEIALANISVVLDAFQVSPRTAIQITERITAIIVNLPSGKKVDVLVLAVLFCIYEKDHSLYEEVITGRFKRDGKNHKGEVRNISLNNFLKQSIQEVQQLAEIKYFIEPLSYTNSFYLGQMTSKNNNFATGNYSIQLAEFIDSIFCRVFNNTTNSLVAMVSTSSENVTARHSAEQNLANADVRMPRVGNITLLWVSYIYIKDGYEEITKEHYRDFIELSSPLDYMGDS</sequence>
<protein>
    <submittedName>
        <fullName evidence="2">NTPase KAP</fullName>
    </submittedName>
</protein>
<gene>
    <name evidence="2" type="ORF">B0W48_11185</name>
</gene>
<evidence type="ECO:0000313" key="3">
    <source>
        <dbReference type="Proteomes" id="UP000188243"/>
    </source>
</evidence>
<reference evidence="2 3" key="1">
    <citation type="submission" date="2017-02" db="EMBL/GenBank/DDBJ databases">
        <title>Complete genome sequence of the cold-active Pseudoalteromonas aliena strain EH1 isolated from Arctic seawater.</title>
        <authorList>
            <person name="Kim E."/>
            <person name="Heo E."/>
            <person name="Kim H."/>
            <person name="Kim D."/>
        </authorList>
    </citation>
    <scope>NUCLEOTIDE SEQUENCE [LARGE SCALE GENOMIC DNA]</scope>
    <source>
        <strain evidence="2 3">EH1</strain>
    </source>
</reference>
<dbReference type="KEGG" id="paln:B0W48_11185"/>
<accession>A0A1Q2GYV3</accession>
<dbReference type="InterPro" id="IPR011646">
    <property type="entry name" value="KAP_P-loop"/>
</dbReference>
<proteinExistence type="predicted"/>
<dbReference type="InterPro" id="IPR027417">
    <property type="entry name" value="P-loop_NTPase"/>
</dbReference>
<feature type="domain" description="KAP NTPase" evidence="1">
    <location>
        <begin position="54"/>
        <end position="281"/>
    </location>
</feature>
<dbReference type="AlphaFoldDB" id="A0A1Q2GYV3"/>
<dbReference type="Gene3D" id="3.40.50.300">
    <property type="entry name" value="P-loop containing nucleotide triphosphate hydrolases"/>
    <property type="match status" value="1"/>
</dbReference>
<dbReference type="EMBL" id="CP019628">
    <property type="protein sequence ID" value="AQQ00310.1"/>
    <property type="molecule type" value="Genomic_DNA"/>
</dbReference>
<evidence type="ECO:0000259" key="1">
    <source>
        <dbReference type="Pfam" id="PF07693"/>
    </source>
</evidence>
<dbReference type="RefSeq" id="WP_077537009.1">
    <property type="nucleotide sequence ID" value="NZ_CP019628.1"/>
</dbReference>
<name>A0A1Q2GYV3_9GAMM</name>
<dbReference type="Pfam" id="PF07693">
    <property type="entry name" value="KAP_NTPase"/>
    <property type="match status" value="1"/>
</dbReference>
<organism evidence="2 3">
    <name type="scientific">Pseudoalteromonas aliena</name>
    <dbReference type="NCBI Taxonomy" id="247523"/>
    <lineage>
        <taxon>Bacteria</taxon>
        <taxon>Pseudomonadati</taxon>
        <taxon>Pseudomonadota</taxon>
        <taxon>Gammaproteobacteria</taxon>
        <taxon>Alteromonadales</taxon>
        <taxon>Pseudoalteromonadaceae</taxon>
        <taxon>Pseudoalteromonas</taxon>
    </lineage>
</organism>